<evidence type="ECO:0000313" key="11">
    <source>
        <dbReference type="Proteomes" id="UP000825933"/>
    </source>
</evidence>
<dbReference type="AlphaFoldDB" id="A0A8T5UY86"/>
<comment type="caution">
    <text evidence="10">The sequence shown here is derived from an EMBL/GenBank/DDBJ whole genome shotgun (WGS) entry which is preliminary data.</text>
</comment>
<keyword evidence="7 8" id="KW-0472">Membrane</keyword>
<evidence type="ECO:0000256" key="4">
    <source>
        <dbReference type="ARBA" id="ARBA00022475"/>
    </source>
</evidence>
<reference evidence="11" key="1">
    <citation type="journal article" date="2022" name="Microbiol. Resour. Announc.">
        <title>Draft Genome Sequence of a Methanogenic Archaeon from West Spitsbergen Permafrost.</title>
        <authorList>
            <person name="Trubitsyn V."/>
            <person name="Rivkina E."/>
            <person name="Shcherbakova V."/>
        </authorList>
    </citation>
    <scope>NUCLEOTIDE SEQUENCE [LARGE SCALE GENOMIC DNA]</scope>
    <source>
        <strain evidence="11">VT</strain>
    </source>
</reference>
<evidence type="ECO:0000256" key="7">
    <source>
        <dbReference type="ARBA" id="ARBA00023136"/>
    </source>
</evidence>
<keyword evidence="6 8" id="KW-1133">Transmembrane helix</keyword>
<feature type="transmembrane region" description="Helical" evidence="8">
    <location>
        <begin position="220"/>
        <end position="242"/>
    </location>
</feature>
<dbReference type="EMBL" id="JAIOUQ010000009">
    <property type="protein sequence ID" value="MBZ2166140.1"/>
    <property type="molecule type" value="Genomic_DNA"/>
</dbReference>
<proteinExistence type="inferred from homology"/>
<feature type="transmembrane region" description="Helical" evidence="8">
    <location>
        <begin position="263"/>
        <end position="293"/>
    </location>
</feature>
<dbReference type="Pfam" id="PF12698">
    <property type="entry name" value="ABC2_membrane_3"/>
    <property type="match status" value="1"/>
</dbReference>
<name>A0A8T5UY86_9EURY</name>
<accession>A0A8T5UY86</accession>
<keyword evidence="3" id="KW-0813">Transport</keyword>
<organism evidence="10 11">
    <name type="scientific">Methanobacterium spitsbergense</name>
    <dbReference type="NCBI Taxonomy" id="2874285"/>
    <lineage>
        <taxon>Archaea</taxon>
        <taxon>Methanobacteriati</taxon>
        <taxon>Methanobacteriota</taxon>
        <taxon>Methanomada group</taxon>
        <taxon>Methanobacteria</taxon>
        <taxon>Methanobacteriales</taxon>
        <taxon>Methanobacteriaceae</taxon>
        <taxon>Methanobacterium</taxon>
    </lineage>
</organism>
<comment type="subcellular location">
    <subcellularLocation>
        <location evidence="1">Cell membrane</location>
        <topology evidence="1">Multi-pass membrane protein</topology>
    </subcellularLocation>
</comment>
<dbReference type="PANTHER" id="PTHR30294">
    <property type="entry name" value="MEMBRANE COMPONENT OF ABC TRANSPORTER YHHJ-RELATED"/>
    <property type="match status" value="1"/>
</dbReference>
<dbReference type="PROSITE" id="PS51012">
    <property type="entry name" value="ABC_TM2"/>
    <property type="match status" value="1"/>
</dbReference>
<evidence type="ECO:0000256" key="2">
    <source>
        <dbReference type="ARBA" id="ARBA00007783"/>
    </source>
</evidence>
<evidence type="ECO:0000256" key="3">
    <source>
        <dbReference type="ARBA" id="ARBA00022448"/>
    </source>
</evidence>
<dbReference type="InterPro" id="IPR051449">
    <property type="entry name" value="ABC-2_transporter_component"/>
</dbReference>
<dbReference type="Gene3D" id="3.40.1710.10">
    <property type="entry name" value="abc type-2 transporter like domain"/>
    <property type="match status" value="1"/>
</dbReference>
<evidence type="ECO:0000256" key="5">
    <source>
        <dbReference type="ARBA" id="ARBA00022692"/>
    </source>
</evidence>
<feature type="transmembrane region" description="Helical" evidence="8">
    <location>
        <begin position="392"/>
        <end position="414"/>
    </location>
</feature>
<feature type="domain" description="ABC transmembrane type-2" evidence="9">
    <location>
        <begin position="183"/>
        <end position="417"/>
    </location>
</feature>
<evidence type="ECO:0000256" key="1">
    <source>
        <dbReference type="ARBA" id="ARBA00004651"/>
    </source>
</evidence>
<evidence type="ECO:0000256" key="6">
    <source>
        <dbReference type="ARBA" id="ARBA00022989"/>
    </source>
</evidence>
<dbReference type="RefSeq" id="WP_223791707.1">
    <property type="nucleotide sequence ID" value="NZ_JAIOUQ010000009.1"/>
</dbReference>
<protein>
    <submittedName>
        <fullName evidence="10">ABC transporter permease</fullName>
    </submittedName>
</protein>
<dbReference type="GO" id="GO:0005886">
    <property type="term" value="C:plasma membrane"/>
    <property type="evidence" value="ECO:0007669"/>
    <property type="project" value="UniProtKB-SubCell"/>
</dbReference>
<sequence>MKFTSIAVKDFKELIRDRRGLFFILLFPIFFMMIFGFAFGGMGQNTTPINIAIVNNDQGTINSTGGNISYSNNLITELQDTNYESSDVKLFNITTTTDKNAKDLLKQRTVDAEVIIPDGFSNSVQGLINNTVLSSTGQTSVINTASTNITSTVIITGDPGFMGFGVAQGVLAGVFGKYQQNVVTNITNQIAGTPGAEPTKFIDTKVESIPGTSTFTQFDYLAPGMIVFAILLLATTIAAILTREVESGTLERLKMSKMSSFDLLFGGLIPWSLIAGAQVVILLIVAIILGLHWQGSFNSIILAIFIGIIGGIASIALAMIIASFAKNDRQAANLGTLIVVPTSFLTGAFFQLPQEFVTVLGHTFQIYDILPWTHTLNALRSVLVFGSGLNEVAYQIEISAVLAVILFLIGVLLFSKTRLKAES</sequence>
<gene>
    <name evidence="10" type="ORF">K8N75_08820</name>
</gene>
<dbReference type="InterPro" id="IPR013525">
    <property type="entry name" value="ABC2_TM"/>
</dbReference>
<dbReference type="InterPro" id="IPR047817">
    <property type="entry name" value="ABC2_TM_bact-type"/>
</dbReference>
<keyword evidence="11" id="KW-1185">Reference proteome</keyword>
<evidence type="ECO:0000256" key="8">
    <source>
        <dbReference type="SAM" id="Phobius"/>
    </source>
</evidence>
<dbReference type="GO" id="GO:0140359">
    <property type="term" value="F:ABC-type transporter activity"/>
    <property type="evidence" value="ECO:0007669"/>
    <property type="project" value="InterPro"/>
</dbReference>
<feature type="transmembrane region" description="Helical" evidence="8">
    <location>
        <begin position="334"/>
        <end position="352"/>
    </location>
</feature>
<dbReference type="Proteomes" id="UP000825933">
    <property type="component" value="Unassembled WGS sequence"/>
</dbReference>
<evidence type="ECO:0000259" key="9">
    <source>
        <dbReference type="PROSITE" id="PS51012"/>
    </source>
</evidence>
<feature type="transmembrane region" description="Helical" evidence="8">
    <location>
        <begin position="21"/>
        <end position="42"/>
    </location>
</feature>
<feature type="transmembrane region" description="Helical" evidence="8">
    <location>
        <begin position="299"/>
        <end position="322"/>
    </location>
</feature>
<keyword evidence="4" id="KW-1003">Cell membrane</keyword>
<comment type="similarity">
    <text evidence="2">Belongs to the ABC-2 integral membrane protein family.</text>
</comment>
<dbReference type="PANTHER" id="PTHR30294:SF29">
    <property type="entry name" value="MULTIDRUG ABC TRANSPORTER PERMEASE YBHS-RELATED"/>
    <property type="match status" value="1"/>
</dbReference>
<evidence type="ECO:0000313" key="10">
    <source>
        <dbReference type="EMBL" id="MBZ2166140.1"/>
    </source>
</evidence>
<keyword evidence="5 8" id="KW-0812">Transmembrane</keyword>